<dbReference type="EMBL" id="NLAX01000010">
    <property type="protein sequence ID" value="PKS09201.1"/>
    <property type="molecule type" value="Genomic_DNA"/>
</dbReference>
<dbReference type="VEuPathDB" id="FungiDB:jhhlp_003815"/>
<dbReference type="InParanoid" id="A0A2N3N9V5"/>
<evidence type="ECO:0000256" key="5">
    <source>
        <dbReference type="ARBA" id="ARBA00023186"/>
    </source>
</evidence>
<dbReference type="InterPro" id="IPR042272">
    <property type="entry name" value="ATP12_ATP_synth-F1-assembly_N"/>
</dbReference>
<dbReference type="Gene3D" id="3.30.2180.10">
    <property type="entry name" value="ATP12-like"/>
    <property type="match status" value="1"/>
</dbReference>
<dbReference type="AlphaFoldDB" id="A0A2N3N9V5"/>
<comment type="caution">
    <text evidence="6">The sequence shown here is derived from an EMBL/GenBank/DDBJ whole genome shotgun (WGS) entry which is preliminary data.</text>
</comment>
<dbReference type="OrthoDB" id="5322896at2759"/>
<protein>
    <recommendedName>
        <fullName evidence="8">ATP12 chaperone protein</fullName>
    </recommendedName>
</protein>
<dbReference type="FunCoup" id="A0A2N3N9V5">
    <property type="interactions" value="650"/>
</dbReference>
<name>A0A2N3N9V5_9PEZI</name>
<organism evidence="6 7">
    <name type="scientific">Lomentospora prolificans</name>
    <dbReference type="NCBI Taxonomy" id="41688"/>
    <lineage>
        <taxon>Eukaryota</taxon>
        <taxon>Fungi</taxon>
        <taxon>Dikarya</taxon>
        <taxon>Ascomycota</taxon>
        <taxon>Pezizomycotina</taxon>
        <taxon>Sordariomycetes</taxon>
        <taxon>Hypocreomycetidae</taxon>
        <taxon>Microascales</taxon>
        <taxon>Microascaceae</taxon>
        <taxon>Lomentospora</taxon>
    </lineage>
</organism>
<evidence type="ECO:0000313" key="7">
    <source>
        <dbReference type="Proteomes" id="UP000233524"/>
    </source>
</evidence>
<evidence type="ECO:0000256" key="4">
    <source>
        <dbReference type="ARBA" id="ARBA00023128"/>
    </source>
</evidence>
<dbReference type="InterPro" id="IPR023335">
    <property type="entry name" value="ATP12_ortho_dom_sf"/>
</dbReference>
<sequence length="358" mass="38054">MKSLAARLSTRFYGIPTARVASRPTASLARVRALHAGNARAADVAPIVGTGPPPQAPVSQAEEALARVKRRRRQAEMLKLAKQAKAGGKTLSKRFWDEVHVKEVDGSLQVFLDQRPLRHPTTKEVVRIPATKPHLATALALEWDLLSSVQDATRQHLIPLTGLICRALDLEAEGPSGPSRSQIAKMVMRYLDTDSVLCWAPEGDATQQDAQGRTLRELQRASAEEIGVAGGDDCAGAGRALDRAEEPGRGGAGGGGGGWRVVGVGAPGWRGAVLAGKSLLIAARLVVQWSEDGARVVGEGPEDGGRFCVESAARAASLEVAWQTGNWGEVEDTHDVDKEDIRRQFGSVVLLVSGTGRN</sequence>
<dbReference type="Proteomes" id="UP000233524">
    <property type="component" value="Unassembled WGS sequence"/>
</dbReference>
<comment type="similarity">
    <text evidence="2">Belongs to the ATP12 family.</text>
</comment>
<dbReference type="SUPFAM" id="SSF160909">
    <property type="entry name" value="ATP12-like"/>
    <property type="match status" value="2"/>
</dbReference>
<evidence type="ECO:0000256" key="2">
    <source>
        <dbReference type="ARBA" id="ARBA00008231"/>
    </source>
</evidence>
<dbReference type="GO" id="GO:0033615">
    <property type="term" value="P:mitochondrial proton-transporting ATP synthase complex assembly"/>
    <property type="evidence" value="ECO:0007669"/>
    <property type="project" value="TreeGrafter"/>
</dbReference>
<keyword evidence="5" id="KW-0143">Chaperone</keyword>
<evidence type="ECO:0000313" key="6">
    <source>
        <dbReference type="EMBL" id="PKS09201.1"/>
    </source>
</evidence>
<dbReference type="Gene3D" id="1.10.3580.10">
    <property type="entry name" value="ATP12 ATPase"/>
    <property type="match status" value="2"/>
</dbReference>
<keyword evidence="4" id="KW-0496">Mitochondrion</keyword>
<dbReference type="STRING" id="41688.A0A2N3N9V5"/>
<proteinExistence type="inferred from homology"/>
<gene>
    <name evidence="6" type="ORF">jhhlp_003815</name>
</gene>
<evidence type="ECO:0000256" key="3">
    <source>
        <dbReference type="ARBA" id="ARBA00022946"/>
    </source>
</evidence>
<keyword evidence="3" id="KW-0809">Transit peptide</keyword>
<comment type="subcellular location">
    <subcellularLocation>
        <location evidence="1">Mitochondrion</location>
    </subcellularLocation>
</comment>
<accession>A0A2N3N9V5</accession>
<evidence type="ECO:0008006" key="8">
    <source>
        <dbReference type="Google" id="ProtNLM"/>
    </source>
</evidence>
<keyword evidence="7" id="KW-1185">Reference proteome</keyword>
<evidence type="ECO:0000256" key="1">
    <source>
        <dbReference type="ARBA" id="ARBA00004173"/>
    </source>
</evidence>
<dbReference type="GO" id="GO:0005739">
    <property type="term" value="C:mitochondrion"/>
    <property type="evidence" value="ECO:0007669"/>
    <property type="project" value="UniProtKB-SubCell"/>
</dbReference>
<dbReference type="PANTHER" id="PTHR21013:SF10">
    <property type="entry name" value="ATP SYNTHASE MITOCHONDRIAL F1 COMPLEX ASSEMBLY FACTOR 2"/>
    <property type="match status" value="1"/>
</dbReference>
<dbReference type="InterPro" id="IPR011419">
    <property type="entry name" value="ATP12_ATP_synth-F1-assembly"/>
</dbReference>
<reference evidence="6 7" key="1">
    <citation type="journal article" date="2017" name="G3 (Bethesda)">
        <title>First Draft Genome Sequence of the Pathogenic Fungus Lomentospora prolificans (Formerly Scedosporium prolificans).</title>
        <authorList>
            <person name="Luo R."/>
            <person name="Zimin A."/>
            <person name="Workman R."/>
            <person name="Fan Y."/>
            <person name="Pertea G."/>
            <person name="Grossman N."/>
            <person name="Wear M.P."/>
            <person name="Jia B."/>
            <person name="Miller H."/>
            <person name="Casadevall A."/>
            <person name="Timp W."/>
            <person name="Zhang S.X."/>
            <person name="Salzberg S.L."/>
        </authorList>
    </citation>
    <scope>NUCLEOTIDE SEQUENCE [LARGE SCALE GENOMIC DNA]</scope>
    <source>
        <strain evidence="6 7">JHH-5317</strain>
    </source>
</reference>
<dbReference type="Pfam" id="PF07542">
    <property type="entry name" value="ATP12"/>
    <property type="match status" value="1"/>
</dbReference>
<dbReference type="PANTHER" id="PTHR21013">
    <property type="entry name" value="ATP SYNTHASE MITOCHONDRIAL F1 COMPLEX ASSEMBLY FACTOR 2/ATP12 PROTEIN, MITOCHONDRIAL PRECURSOR"/>
    <property type="match status" value="1"/>
</dbReference>